<name>A0A371F365_MUCPR</name>
<dbReference type="Gene3D" id="3.30.420.10">
    <property type="entry name" value="Ribonuclease H-like superfamily/Ribonuclease H"/>
    <property type="match status" value="1"/>
</dbReference>
<dbReference type="Pfam" id="PF00078">
    <property type="entry name" value="RVT_1"/>
    <property type="match status" value="1"/>
</dbReference>
<dbReference type="Gene3D" id="3.10.10.10">
    <property type="entry name" value="HIV Type 1 Reverse Transcriptase, subunit A, domain 1"/>
    <property type="match status" value="1"/>
</dbReference>
<dbReference type="InterPro" id="IPR012337">
    <property type="entry name" value="RNaseH-like_sf"/>
</dbReference>
<dbReference type="InterPro" id="IPR000477">
    <property type="entry name" value="RT_dom"/>
</dbReference>
<feature type="non-terminal residue" evidence="3">
    <location>
        <position position="1"/>
    </location>
</feature>
<evidence type="ECO:0000313" key="3">
    <source>
        <dbReference type="EMBL" id="RDX72738.1"/>
    </source>
</evidence>
<evidence type="ECO:0000259" key="1">
    <source>
        <dbReference type="Pfam" id="PF00078"/>
    </source>
</evidence>
<dbReference type="InterPro" id="IPR036397">
    <property type="entry name" value="RNaseH_sf"/>
</dbReference>
<reference evidence="3" key="1">
    <citation type="submission" date="2018-05" db="EMBL/GenBank/DDBJ databases">
        <title>Draft genome of Mucuna pruriens seed.</title>
        <authorList>
            <person name="Nnadi N.E."/>
            <person name="Vos R."/>
            <person name="Hasami M.H."/>
            <person name="Devisetty U.K."/>
            <person name="Aguiy J.C."/>
        </authorList>
    </citation>
    <scope>NUCLEOTIDE SEQUENCE [LARGE SCALE GENOMIC DNA]</scope>
    <source>
        <strain evidence="3">JCA_2017</strain>
    </source>
</reference>
<dbReference type="InterPro" id="IPR043502">
    <property type="entry name" value="DNA/RNA_pol_sf"/>
</dbReference>
<comment type="caution">
    <text evidence="3">The sequence shown here is derived from an EMBL/GenBank/DDBJ whole genome shotgun (WGS) entry which is preliminary data.</text>
</comment>
<dbReference type="InterPro" id="IPR041577">
    <property type="entry name" value="RT_RNaseH_2"/>
</dbReference>
<feature type="domain" description="Reverse transcriptase/retrotransposon-derived protein RNase H-like" evidence="2">
    <location>
        <begin position="326"/>
        <end position="423"/>
    </location>
</feature>
<sequence length="552" mass="63906">MDEVLCPHLEGIKIINLGSTKGKKEVRIGTAMHSEDRMNLVQLLKEYVDIFAWSYQDMSSLDNEIVEHKIPLEPHYPPIKQKPRRMSPDVSLKIKEEVKNQLEAGFLIVAKYQQWVANIVSVPKKDKKVRIVSPKDDFPLPHIDILVDNTTRHTCFSFMDGFSGYNQIKMAPEDMEKATFITQWGTFCYKVMPFVLKNAGATYQRAMVALFHDMMHKEVKVYVDNMNAKSKADQNHVQDLKKLFERLRKYRLRLNLAKYTFGVKSGKLLGFIITEKGIEVNLDKVREILVMKPPQIEKEVRGFLGRINYISSPIFKLLRKNQKKEWDEGCQKAFEKIKSYLREPPILVPPVDGRPLIMYLTILEESMGCILGQHDESGKKEQTIYYLSKKFSECKMRYLLVERTCCALAWAAQRLRSYMLSHTTWLIFKMDPIKKCPIDYLAHNPLVDYQPMKHDFLDKDIFLLTDEIEQEEGWTLLFDGASNALGYGIGAVLISPQGRCFPFTARLGFSCTNDMVEYEACAMGIAMALEYQVKNLKDYRDFVLVGHQLRDE</sequence>
<dbReference type="InterPro" id="IPR053134">
    <property type="entry name" value="RNA-dir_DNA_polymerase"/>
</dbReference>
<organism evidence="3 4">
    <name type="scientific">Mucuna pruriens</name>
    <name type="common">Velvet bean</name>
    <name type="synonym">Dolichos pruriens</name>
    <dbReference type="NCBI Taxonomy" id="157652"/>
    <lineage>
        <taxon>Eukaryota</taxon>
        <taxon>Viridiplantae</taxon>
        <taxon>Streptophyta</taxon>
        <taxon>Embryophyta</taxon>
        <taxon>Tracheophyta</taxon>
        <taxon>Spermatophyta</taxon>
        <taxon>Magnoliopsida</taxon>
        <taxon>eudicotyledons</taxon>
        <taxon>Gunneridae</taxon>
        <taxon>Pentapetalae</taxon>
        <taxon>rosids</taxon>
        <taxon>fabids</taxon>
        <taxon>Fabales</taxon>
        <taxon>Fabaceae</taxon>
        <taxon>Papilionoideae</taxon>
        <taxon>50 kb inversion clade</taxon>
        <taxon>NPAAA clade</taxon>
        <taxon>indigoferoid/millettioid clade</taxon>
        <taxon>Phaseoleae</taxon>
        <taxon>Mucuna</taxon>
    </lineage>
</organism>
<dbReference type="Proteomes" id="UP000257109">
    <property type="component" value="Unassembled WGS sequence"/>
</dbReference>
<dbReference type="InterPro" id="IPR043128">
    <property type="entry name" value="Rev_trsase/Diguanyl_cyclase"/>
</dbReference>
<feature type="domain" description="Reverse transcriptase" evidence="1">
    <location>
        <begin position="134"/>
        <end position="273"/>
    </location>
</feature>
<dbReference type="PANTHER" id="PTHR24559">
    <property type="entry name" value="TRANSPOSON TY3-I GAG-POL POLYPROTEIN"/>
    <property type="match status" value="1"/>
</dbReference>
<dbReference type="SUPFAM" id="SSF53098">
    <property type="entry name" value="Ribonuclease H-like"/>
    <property type="match status" value="1"/>
</dbReference>
<proteinExistence type="predicted"/>
<dbReference type="Pfam" id="PF17919">
    <property type="entry name" value="RT_RNaseH_2"/>
    <property type="match status" value="1"/>
</dbReference>
<dbReference type="OrthoDB" id="101614at2759"/>
<dbReference type="AlphaFoldDB" id="A0A371F365"/>
<dbReference type="CDD" id="cd01647">
    <property type="entry name" value="RT_LTR"/>
    <property type="match status" value="1"/>
</dbReference>
<keyword evidence="4" id="KW-1185">Reference proteome</keyword>
<accession>A0A371F365</accession>
<dbReference type="SUPFAM" id="SSF56672">
    <property type="entry name" value="DNA/RNA polymerases"/>
    <property type="match status" value="1"/>
</dbReference>
<protein>
    <submittedName>
        <fullName evidence="3">Retrovirus-related Pol polyprotein from transposon 17.6</fullName>
    </submittedName>
</protein>
<gene>
    <name evidence="3" type="primary">pol</name>
    <name evidence="3" type="ORF">CR513_47725</name>
</gene>
<dbReference type="Gene3D" id="3.30.70.270">
    <property type="match status" value="2"/>
</dbReference>
<dbReference type="GO" id="GO:0003676">
    <property type="term" value="F:nucleic acid binding"/>
    <property type="evidence" value="ECO:0007669"/>
    <property type="project" value="InterPro"/>
</dbReference>
<evidence type="ECO:0000259" key="2">
    <source>
        <dbReference type="Pfam" id="PF17919"/>
    </source>
</evidence>
<dbReference type="EMBL" id="QJKJ01010787">
    <property type="protein sequence ID" value="RDX72738.1"/>
    <property type="molecule type" value="Genomic_DNA"/>
</dbReference>
<dbReference type="PANTHER" id="PTHR24559:SF457">
    <property type="entry name" value="RNA-DIRECTED DNA POLYMERASE HOMOLOG"/>
    <property type="match status" value="1"/>
</dbReference>
<evidence type="ECO:0000313" key="4">
    <source>
        <dbReference type="Proteomes" id="UP000257109"/>
    </source>
</evidence>